<accession>A0A0Q2LRJ4</accession>
<dbReference type="InterPro" id="IPR011335">
    <property type="entry name" value="Restrct_endonuc-II-like"/>
</dbReference>
<evidence type="ECO:0000313" key="3">
    <source>
        <dbReference type="Proteomes" id="UP000051677"/>
    </source>
</evidence>
<dbReference type="Gene3D" id="3.40.960.10">
    <property type="entry name" value="VSR Endonuclease"/>
    <property type="match status" value="1"/>
</dbReference>
<reference evidence="2 3" key="1">
    <citation type="submission" date="2015-10" db="EMBL/GenBank/DDBJ databases">
        <title>Mycobacterium gordonae draft genome assembly.</title>
        <authorList>
            <person name="Ustinova V."/>
            <person name="Smirnova T."/>
            <person name="Blagodatskikh K."/>
            <person name="Varlamov D."/>
            <person name="Larionova E."/>
            <person name="Chernousova L."/>
        </authorList>
    </citation>
    <scope>NUCLEOTIDE SEQUENCE [LARGE SCALE GENOMIC DNA]</scope>
    <source>
        <strain evidence="2 3">CTRI 14-8773</strain>
    </source>
</reference>
<evidence type="ECO:0000259" key="1">
    <source>
        <dbReference type="Pfam" id="PF04480"/>
    </source>
</evidence>
<sequence>MNSPRQPFIGSEALAAGILNRHQLRTYYRAIMPNVYLDKRIEPSLQQRTTAAWLWSRQQAVIAGAAASALHGSRWIDPAAPIELIWRNARAPQRVITRADLLLEGETQVLKGLSVTTPERTAFDIGRRGALGRAVADLDALAAATDFKVSDVVELAAKHRHARGLRKLEAALELVDAGAQSPKETWLRLLLIEAGFPTPRTQIPVLGRDGFPRYFLDMGWEDILLAVEYDGDQHWTNPDQHASDVDRLEYLNRMGWTVIRVVGRHRPSDVIRRVRCAWDTLTRC</sequence>
<protein>
    <recommendedName>
        <fullName evidence="1">DUF559 domain-containing protein</fullName>
    </recommendedName>
</protein>
<dbReference type="SUPFAM" id="SSF52980">
    <property type="entry name" value="Restriction endonuclease-like"/>
    <property type="match status" value="1"/>
</dbReference>
<dbReference type="STRING" id="1778.A9W97_05025"/>
<dbReference type="AlphaFoldDB" id="A0A0Q2LRJ4"/>
<dbReference type="InterPro" id="IPR007569">
    <property type="entry name" value="DUF559"/>
</dbReference>
<evidence type="ECO:0000313" key="2">
    <source>
        <dbReference type="EMBL" id="KQH78593.1"/>
    </source>
</evidence>
<dbReference type="Pfam" id="PF04480">
    <property type="entry name" value="DUF559"/>
    <property type="match status" value="1"/>
</dbReference>
<comment type="caution">
    <text evidence="2">The sequence shown here is derived from an EMBL/GenBank/DDBJ whole genome shotgun (WGS) entry which is preliminary data.</text>
</comment>
<dbReference type="OrthoDB" id="4390288at2"/>
<dbReference type="Proteomes" id="UP000051677">
    <property type="component" value="Unassembled WGS sequence"/>
</dbReference>
<feature type="domain" description="DUF559" evidence="1">
    <location>
        <begin position="213"/>
        <end position="261"/>
    </location>
</feature>
<gene>
    <name evidence="2" type="ORF">AO501_12140</name>
</gene>
<dbReference type="RefSeq" id="WP_055578485.1">
    <property type="nucleotide sequence ID" value="NZ_LKTM01000190.1"/>
</dbReference>
<name>A0A0Q2LRJ4_MYCGO</name>
<dbReference type="EMBL" id="LKTM01000190">
    <property type="protein sequence ID" value="KQH78593.1"/>
    <property type="molecule type" value="Genomic_DNA"/>
</dbReference>
<organism evidence="2 3">
    <name type="scientific">Mycobacterium gordonae</name>
    <dbReference type="NCBI Taxonomy" id="1778"/>
    <lineage>
        <taxon>Bacteria</taxon>
        <taxon>Bacillati</taxon>
        <taxon>Actinomycetota</taxon>
        <taxon>Actinomycetes</taxon>
        <taxon>Mycobacteriales</taxon>
        <taxon>Mycobacteriaceae</taxon>
        <taxon>Mycobacterium</taxon>
    </lineage>
</organism>
<proteinExistence type="predicted"/>